<proteinExistence type="evidence at transcript level"/>
<dbReference type="GO" id="GO:0005549">
    <property type="term" value="F:odorant binding"/>
    <property type="evidence" value="ECO:0007669"/>
    <property type="project" value="InterPro"/>
</dbReference>
<protein>
    <recommendedName>
        <fullName evidence="10">Odorant receptor</fullName>
    </recommendedName>
</protein>
<reference evidence="11" key="2">
    <citation type="journal article" date="2015" name="Int. J. Biol. Sci.">
        <title>Identification and Expression Analysis of Putative Chemosensory Receptor Genes in Microplitis mediator by Antennal Transcriptome Screening.</title>
        <authorList>
            <person name="Wang S.N."/>
            <person name="Peng Y."/>
            <person name="Lu Z.Y."/>
            <person name="Dhiloo K.H."/>
            <person name="Gu S.H."/>
            <person name="Li R.J."/>
            <person name="Zhou J.J."/>
            <person name="Zhang Y.J."/>
            <person name="Guo Y.Y."/>
        </authorList>
    </citation>
    <scope>NUCLEOTIDE SEQUENCE</scope>
</reference>
<keyword evidence="3 10" id="KW-0716">Sensory transduction</keyword>
<dbReference type="PANTHER" id="PTHR21137">
    <property type="entry name" value="ODORANT RECEPTOR"/>
    <property type="match status" value="1"/>
</dbReference>
<organism evidence="11">
    <name type="scientific">Microplitis mediator</name>
    <dbReference type="NCBI Taxonomy" id="375433"/>
    <lineage>
        <taxon>Eukaryota</taxon>
        <taxon>Metazoa</taxon>
        <taxon>Ecdysozoa</taxon>
        <taxon>Arthropoda</taxon>
        <taxon>Hexapoda</taxon>
        <taxon>Insecta</taxon>
        <taxon>Pterygota</taxon>
        <taxon>Neoptera</taxon>
        <taxon>Endopterygota</taxon>
        <taxon>Hymenoptera</taxon>
        <taxon>Apocrita</taxon>
        <taxon>Ichneumonoidea</taxon>
        <taxon>Braconidae</taxon>
        <taxon>Microgastrinae</taxon>
        <taxon>Microplitis</taxon>
    </lineage>
</organism>
<evidence type="ECO:0000256" key="4">
    <source>
        <dbReference type="ARBA" id="ARBA00022692"/>
    </source>
</evidence>
<comment type="similarity">
    <text evidence="10">Belongs to the insect chemoreceptor superfamily. Heteromeric odorant receptor channel (TC 1.A.69) family.</text>
</comment>
<dbReference type="GO" id="GO:0007165">
    <property type="term" value="P:signal transduction"/>
    <property type="evidence" value="ECO:0007669"/>
    <property type="project" value="UniProtKB-KW"/>
</dbReference>
<dbReference type="InterPro" id="IPR004117">
    <property type="entry name" value="7tm6_olfct_rcpt"/>
</dbReference>
<comment type="subcellular location">
    <subcellularLocation>
        <location evidence="1 10">Cell membrane</location>
        <topology evidence="1 10">Multi-pass membrane protein</topology>
    </subcellularLocation>
</comment>
<keyword evidence="4 10" id="KW-0812">Transmembrane</keyword>
<feature type="transmembrane region" description="Helical" evidence="10">
    <location>
        <begin position="202"/>
        <end position="224"/>
    </location>
</feature>
<keyword evidence="7 10" id="KW-0472">Membrane</keyword>
<dbReference type="GO" id="GO:0005886">
    <property type="term" value="C:plasma membrane"/>
    <property type="evidence" value="ECO:0007669"/>
    <property type="project" value="UniProtKB-SubCell"/>
</dbReference>
<evidence type="ECO:0000256" key="7">
    <source>
        <dbReference type="ARBA" id="ARBA00023136"/>
    </source>
</evidence>
<evidence type="ECO:0000256" key="8">
    <source>
        <dbReference type="ARBA" id="ARBA00023170"/>
    </source>
</evidence>
<evidence type="ECO:0000256" key="6">
    <source>
        <dbReference type="ARBA" id="ARBA00022989"/>
    </source>
</evidence>
<evidence type="ECO:0000256" key="10">
    <source>
        <dbReference type="RuleBase" id="RU351113"/>
    </source>
</evidence>
<evidence type="ECO:0000256" key="9">
    <source>
        <dbReference type="ARBA" id="ARBA00023224"/>
    </source>
</evidence>
<sequence length="402" mass="46083">MTRSLKLQDQETFDQVAKVLKWNKWLLSTLGLWPQSPNTFIFTVNFSYFVYHMAMEYLDLFLFIDNLEHVIENLTENMAFTQILVRIAMLKKYNRQLGEVVNEAFKDYDARIYRTDEERQVFIDYMKKAKLFIKLLCAFVTMTATSYYAKPITSPPPPPEGELDVEMENATMSFILPYRFHLFYQVNDSRTWALTYLSHFPFVFVSGFGQTAADCLMVTLVFHVSGKLASLAIRISEINTEPGVCKQELRSIIIEHDRLLKMGQSIEEAFSETLLAHLIGATSLVCILGYQLLVNYARGQGADLVTFFVFIFLVFLVLYAHCVVGESLITESFKVCEAYYDCLWYKMPKESSKTIVLCMARSQKPLGLTAGKFGAFCLSTLTDVVKTAMAYLSVLRTFLVIE</sequence>
<accession>A0A0H4K8Z4</accession>
<keyword evidence="8 10" id="KW-0675">Receptor</keyword>
<evidence type="ECO:0000256" key="5">
    <source>
        <dbReference type="ARBA" id="ARBA00022725"/>
    </source>
</evidence>
<name>A0A0H4K8Z4_9HYME</name>
<keyword evidence="9 10" id="KW-0807">Transducer</keyword>
<dbReference type="PANTHER" id="PTHR21137:SF35">
    <property type="entry name" value="ODORANT RECEPTOR 19A-RELATED"/>
    <property type="match status" value="1"/>
</dbReference>
<keyword evidence="2" id="KW-1003">Cell membrane</keyword>
<dbReference type="AlphaFoldDB" id="A0A0H4K8Z4"/>
<evidence type="ECO:0000313" key="11">
    <source>
        <dbReference type="EMBL" id="AKO89992.1"/>
    </source>
</evidence>
<gene>
    <name evidence="11" type="primary">OR28</name>
</gene>
<feature type="transmembrane region" description="Helical" evidence="10">
    <location>
        <begin position="131"/>
        <end position="149"/>
    </location>
</feature>
<evidence type="ECO:0000256" key="3">
    <source>
        <dbReference type="ARBA" id="ARBA00022606"/>
    </source>
</evidence>
<dbReference type="Pfam" id="PF02949">
    <property type="entry name" value="7tm_6"/>
    <property type="match status" value="1"/>
</dbReference>
<comment type="caution">
    <text evidence="10">Lacks conserved residue(s) required for the propagation of feature annotation.</text>
</comment>
<dbReference type="GO" id="GO:0004984">
    <property type="term" value="F:olfactory receptor activity"/>
    <property type="evidence" value="ECO:0007669"/>
    <property type="project" value="InterPro"/>
</dbReference>
<keyword evidence="5 10" id="KW-0552">Olfaction</keyword>
<dbReference type="EMBL" id="KM979244">
    <property type="protein sequence ID" value="AKO89992.1"/>
    <property type="molecule type" value="mRNA"/>
</dbReference>
<reference evidence="11" key="1">
    <citation type="submission" date="2014-10" db="EMBL/GenBank/DDBJ databases">
        <authorList>
            <person name="Wang S."/>
            <person name="Zhang Y."/>
        </authorList>
    </citation>
    <scope>NUCLEOTIDE SEQUENCE</scope>
</reference>
<feature type="transmembrane region" description="Helical" evidence="10">
    <location>
        <begin position="305"/>
        <end position="324"/>
    </location>
</feature>
<evidence type="ECO:0000256" key="1">
    <source>
        <dbReference type="ARBA" id="ARBA00004651"/>
    </source>
</evidence>
<evidence type="ECO:0000256" key="2">
    <source>
        <dbReference type="ARBA" id="ARBA00022475"/>
    </source>
</evidence>
<keyword evidence="6 10" id="KW-1133">Transmembrane helix</keyword>
<feature type="transmembrane region" description="Helical" evidence="10">
    <location>
        <begin position="274"/>
        <end position="293"/>
    </location>
</feature>